<dbReference type="GO" id="GO:0005634">
    <property type="term" value="C:nucleus"/>
    <property type="evidence" value="ECO:0007669"/>
    <property type="project" value="UniProtKB-SubCell"/>
</dbReference>
<dbReference type="OrthoDB" id="4456959at2759"/>
<gene>
    <name evidence="8" type="ORF">Micbo1qcDRAFT_8179</name>
</gene>
<name>A0A136JK30_9PEZI</name>
<dbReference type="AlphaFoldDB" id="A0A136JK30"/>
<comment type="subcellular location">
    <subcellularLocation>
        <location evidence="1">Nucleus</location>
    </subcellularLocation>
</comment>
<dbReference type="Proteomes" id="UP000070501">
    <property type="component" value="Unassembled WGS sequence"/>
</dbReference>
<feature type="compositionally biased region" description="Low complexity" evidence="6">
    <location>
        <begin position="703"/>
        <end position="714"/>
    </location>
</feature>
<feature type="region of interest" description="Disordered" evidence="6">
    <location>
        <begin position="640"/>
        <end position="729"/>
    </location>
</feature>
<keyword evidence="9" id="KW-1185">Reference proteome</keyword>
<organism evidence="8 9">
    <name type="scientific">Microdochium bolleyi</name>
    <dbReference type="NCBI Taxonomy" id="196109"/>
    <lineage>
        <taxon>Eukaryota</taxon>
        <taxon>Fungi</taxon>
        <taxon>Dikarya</taxon>
        <taxon>Ascomycota</taxon>
        <taxon>Pezizomycotina</taxon>
        <taxon>Sordariomycetes</taxon>
        <taxon>Xylariomycetidae</taxon>
        <taxon>Xylariales</taxon>
        <taxon>Microdochiaceae</taxon>
        <taxon>Microdochium</taxon>
    </lineage>
</organism>
<dbReference type="PROSITE" id="PS00463">
    <property type="entry name" value="ZN2_CY6_FUNGAL_1"/>
    <property type="match status" value="1"/>
</dbReference>
<dbReference type="InterPro" id="IPR050815">
    <property type="entry name" value="TF_fung"/>
</dbReference>
<dbReference type="SMART" id="SM00906">
    <property type="entry name" value="Fungal_trans"/>
    <property type="match status" value="1"/>
</dbReference>
<dbReference type="GO" id="GO:0008270">
    <property type="term" value="F:zinc ion binding"/>
    <property type="evidence" value="ECO:0007669"/>
    <property type="project" value="InterPro"/>
</dbReference>
<dbReference type="EMBL" id="KQ964245">
    <property type="protein sequence ID" value="KXJ97487.1"/>
    <property type="molecule type" value="Genomic_DNA"/>
</dbReference>
<evidence type="ECO:0000256" key="6">
    <source>
        <dbReference type="SAM" id="MobiDB-lite"/>
    </source>
</evidence>
<feature type="domain" description="Zn(2)-C6 fungal-type" evidence="7">
    <location>
        <begin position="18"/>
        <end position="48"/>
    </location>
</feature>
<evidence type="ECO:0000313" key="8">
    <source>
        <dbReference type="EMBL" id="KXJ97487.1"/>
    </source>
</evidence>
<sequence>MSAVDDGLDGAPSGDSLACVACRNRKLKCDRTKPACTRCVKLKVDCLYPESRRKPTFKRRNVKELEARLAQVEDLLREAGNGKISADQLDDSDTTVEQVEIDLEYAQLPATEDVFLQGLDYNPGAGLDATGGFSTASVPLPSGPTQAAPGDPDLGRDTAFGELMGLGGLSEALPPFEVMEELHRIFFTRQQHFIPILHPARYLQSFYSAPHMKPPMCLQYAVWALASNGDLKYHKFHDVFYQRARRYLEADEMKGHGEHFITLAHAQAWCLVATDEARSMLFTRAAMSSARATQLSYMMGLHRLDCGPEDTSPTLAPPKDWAELEERRRTFWGVFCIDSHCSISTGWPHLIDVAETVTTRLPASETAFHSGEPVDSPVLSEALRGTPYSSFAGAVIICYLFDTVNRHVHRGKPSDNPHNYEYGAFWTRHREIDNILSSAFMFLPACFRLPDNNRDPTAIHTNLNLHAAVICLHHGAIDQVAKCNLPEEVRKVSEDRLCCAAQEIVNIAKLTSHINNKMKSPLAALSLYCAASVYIYLAKTRREAVQADNLDFLLAAMDAISREHAITGGFLRQTVLDIRRNDVANIIRLSRFDALSAKLGTILPNSIPMLARSQISRHSECAPPLPGRLPLGNPVGRISTRNVCKDDDDAPVTHGFVPVADKTDNQADRQANANRPAGTGIKRRRVSPSSTPGNSDDQPTPLTSTTQSWNTNSNHVSGTASPLGQGNFVTSDRQLPIYYSMPDRPDSMIPGPEQQQPFLPGAPISGLAAQMNAQEQTRLPHRVSSPHSGSYSNVNVTQGNNMPIATPAPAPRAMPLQAGATTMSPEDMYRNMRPIGYNDDAGRGGGVGAHGIPTPSGNGTDRTWAMHQDAFNPGSMSGNPWDNMGVAMDNPDLDWDVLAASLGIEHGDSSNGLLRSGGGASRIAAADIVGDVGHVP</sequence>
<dbReference type="Gene3D" id="4.10.240.10">
    <property type="entry name" value="Zn(2)-C6 fungal-type DNA-binding domain"/>
    <property type="match status" value="1"/>
</dbReference>
<dbReference type="PROSITE" id="PS50048">
    <property type="entry name" value="ZN2_CY6_FUNGAL_2"/>
    <property type="match status" value="1"/>
</dbReference>
<evidence type="ECO:0000256" key="3">
    <source>
        <dbReference type="ARBA" id="ARBA00023015"/>
    </source>
</evidence>
<reference evidence="9" key="1">
    <citation type="submission" date="2016-02" db="EMBL/GenBank/DDBJ databases">
        <title>Draft genome sequence of Microdochium bolleyi, a fungal endophyte of beachgrass.</title>
        <authorList>
            <consortium name="DOE Joint Genome Institute"/>
            <person name="David A.S."/>
            <person name="May G."/>
            <person name="Haridas S."/>
            <person name="Lim J."/>
            <person name="Wang M."/>
            <person name="Labutti K."/>
            <person name="Lipzen A."/>
            <person name="Barry K."/>
            <person name="Grigoriev I.V."/>
        </authorList>
    </citation>
    <scope>NUCLEOTIDE SEQUENCE [LARGE SCALE GENOMIC DNA]</scope>
    <source>
        <strain evidence="9">J235TASD1</strain>
    </source>
</reference>
<evidence type="ECO:0000256" key="5">
    <source>
        <dbReference type="ARBA" id="ARBA00023242"/>
    </source>
</evidence>
<evidence type="ECO:0000259" key="7">
    <source>
        <dbReference type="PROSITE" id="PS50048"/>
    </source>
</evidence>
<dbReference type="CDD" id="cd12148">
    <property type="entry name" value="fungal_TF_MHR"/>
    <property type="match status" value="1"/>
</dbReference>
<protein>
    <recommendedName>
        <fullName evidence="7">Zn(2)-C6 fungal-type domain-containing protein</fullName>
    </recommendedName>
</protein>
<keyword evidence="5" id="KW-0539">Nucleus</keyword>
<dbReference type="Pfam" id="PF00172">
    <property type="entry name" value="Zn_clus"/>
    <property type="match status" value="1"/>
</dbReference>
<dbReference type="InterPro" id="IPR036864">
    <property type="entry name" value="Zn2-C6_fun-type_DNA-bd_sf"/>
</dbReference>
<feature type="compositionally biased region" description="Polar residues" evidence="6">
    <location>
        <begin position="715"/>
        <end position="729"/>
    </location>
</feature>
<dbReference type="GO" id="GO:0000981">
    <property type="term" value="F:DNA-binding transcription factor activity, RNA polymerase II-specific"/>
    <property type="evidence" value="ECO:0007669"/>
    <property type="project" value="InterPro"/>
</dbReference>
<keyword evidence="4" id="KW-0804">Transcription</keyword>
<feature type="compositionally biased region" description="Polar residues" evidence="6">
    <location>
        <begin position="687"/>
        <end position="702"/>
    </location>
</feature>
<dbReference type="InterPro" id="IPR001138">
    <property type="entry name" value="Zn2Cys6_DnaBD"/>
</dbReference>
<dbReference type="PANTHER" id="PTHR47338:SF10">
    <property type="entry name" value="TRANSCRIPTION FACTOR DOMAIN-CONTAINING PROTEIN-RELATED"/>
    <property type="match status" value="1"/>
</dbReference>
<evidence type="ECO:0000256" key="2">
    <source>
        <dbReference type="ARBA" id="ARBA00022723"/>
    </source>
</evidence>
<dbReference type="GO" id="GO:0006351">
    <property type="term" value="P:DNA-templated transcription"/>
    <property type="evidence" value="ECO:0007669"/>
    <property type="project" value="InterPro"/>
</dbReference>
<keyword evidence="2" id="KW-0479">Metal-binding</keyword>
<accession>A0A136JK30</accession>
<proteinExistence type="predicted"/>
<dbReference type="STRING" id="196109.A0A136JK30"/>
<evidence type="ECO:0000313" key="9">
    <source>
        <dbReference type="Proteomes" id="UP000070501"/>
    </source>
</evidence>
<dbReference type="SUPFAM" id="SSF57701">
    <property type="entry name" value="Zn2/Cys6 DNA-binding domain"/>
    <property type="match status" value="1"/>
</dbReference>
<dbReference type="Pfam" id="PF04082">
    <property type="entry name" value="Fungal_trans"/>
    <property type="match status" value="1"/>
</dbReference>
<dbReference type="InParanoid" id="A0A136JK30"/>
<evidence type="ECO:0000256" key="1">
    <source>
        <dbReference type="ARBA" id="ARBA00004123"/>
    </source>
</evidence>
<dbReference type="PANTHER" id="PTHR47338">
    <property type="entry name" value="ZN(II)2CYS6 TRANSCRIPTION FACTOR (EUROFUNG)-RELATED"/>
    <property type="match status" value="1"/>
</dbReference>
<dbReference type="GO" id="GO:0003677">
    <property type="term" value="F:DNA binding"/>
    <property type="evidence" value="ECO:0007669"/>
    <property type="project" value="InterPro"/>
</dbReference>
<dbReference type="SMART" id="SM00066">
    <property type="entry name" value="GAL4"/>
    <property type="match status" value="1"/>
</dbReference>
<dbReference type="InterPro" id="IPR007219">
    <property type="entry name" value="XnlR_reg_dom"/>
</dbReference>
<keyword evidence="3" id="KW-0805">Transcription regulation</keyword>
<evidence type="ECO:0000256" key="4">
    <source>
        <dbReference type="ARBA" id="ARBA00023163"/>
    </source>
</evidence>
<dbReference type="CDD" id="cd00067">
    <property type="entry name" value="GAL4"/>
    <property type="match status" value="1"/>
</dbReference>